<sequence length="106" mass="12081">MAMVTELMLKGAKNLSAVLAYANKPTSLLMTVRLPPWVTDSSPSSVPSFVYFFRSLENFGGRKTNRHTALRYYRGDQTLMLLEVTQNTFQASYREHKSHFEFPGSL</sequence>
<comment type="caution">
    <text evidence="1">The sequence shown here is derived from an EMBL/GenBank/DDBJ whole genome shotgun (WGS) entry which is preliminary data.</text>
</comment>
<protein>
    <submittedName>
        <fullName evidence="1">Uncharacterized protein</fullName>
    </submittedName>
</protein>
<evidence type="ECO:0000313" key="2">
    <source>
        <dbReference type="Proteomes" id="UP000298663"/>
    </source>
</evidence>
<dbReference type="AlphaFoldDB" id="A0A4U5PIM9"/>
<gene>
    <name evidence="1" type="ORF">L596_010105</name>
</gene>
<evidence type="ECO:0000313" key="1">
    <source>
        <dbReference type="EMBL" id="TKR96024.1"/>
    </source>
</evidence>
<proteinExistence type="predicted"/>
<reference evidence="1 2" key="2">
    <citation type="journal article" date="2019" name="G3 (Bethesda)">
        <title>Hybrid Assembly of the Genome of the Entomopathogenic Nematode Steinernema carpocapsae Identifies the X-Chromosome.</title>
        <authorList>
            <person name="Serra L."/>
            <person name="Macchietto M."/>
            <person name="Macias-Munoz A."/>
            <person name="McGill C.J."/>
            <person name="Rodriguez I.M."/>
            <person name="Rodriguez B."/>
            <person name="Murad R."/>
            <person name="Mortazavi A."/>
        </authorList>
    </citation>
    <scope>NUCLEOTIDE SEQUENCE [LARGE SCALE GENOMIC DNA]</scope>
    <source>
        <strain evidence="1 2">ALL</strain>
    </source>
</reference>
<dbReference type="Proteomes" id="UP000298663">
    <property type="component" value="Unassembled WGS sequence"/>
</dbReference>
<accession>A0A4U5PIM9</accession>
<name>A0A4U5PIM9_STECR</name>
<organism evidence="1 2">
    <name type="scientific">Steinernema carpocapsae</name>
    <name type="common">Entomopathogenic nematode</name>
    <dbReference type="NCBI Taxonomy" id="34508"/>
    <lineage>
        <taxon>Eukaryota</taxon>
        <taxon>Metazoa</taxon>
        <taxon>Ecdysozoa</taxon>
        <taxon>Nematoda</taxon>
        <taxon>Chromadorea</taxon>
        <taxon>Rhabditida</taxon>
        <taxon>Tylenchina</taxon>
        <taxon>Panagrolaimomorpha</taxon>
        <taxon>Strongyloidoidea</taxon>
        <taxon>Steinernematidae</taxon>
        <taxon>Steinernema</taxon>
    </lineage>
</organism>
<dbReference type="EMBL" id="AZBU02000002">
    <property type="protein sequence ID" value="TKR96024.1"/>
    <property type="molecule type" value="Genomic_DNA"/>
</dbReference>
<reference evidence="1 2" key="1">
    <citation type="journal article" date="2015" name="Genome Biol.">
        <title>Comparative genomics of Steinernema reveals deeply conserved gene regulatory networks.</title>
        <authorList>
            <person name="Dillman A.R."/>
            <person name="Macchietto M."/>
            <person name="Porter C.F."/>
            <person name="Rogers A."/>
            <person name="Williams B."/>
            <person name="Antoshechkin I."/>
            <person name="Lee M.M."/>
            <person name="Goodwin Z."/>
            <person name="Lu X."/>
            <person name="Lewis E.E."/>
            <person name="Goodrich-Blair H."/>
            <person name="Stock S.P."/>
            <person name="Adams B.J."/>
            <person name="Sternberg P.W."/>
            <person name="Mortazavi A."/>
        </authorList>
    </citation>
    <scope>NUCLEOTIDE SEQUENCE [LARGE SCALE GENOMIC DNA]</scope>
    <source>
        <strain evidence="1 2">ALL</strain>
    </source>
</reference>
<keyword evidence="2" id="KW-1185">Reference proteome</keyword>